<dbReference type="Gene3D" id="3.40.50.2000">
    <property type="entry name" value="Glycogen Phosphorylase B"/>
    <property type="match status" value="1"/>
</dbReference>
<dbReference type="PANTHER" id="PTHR21015">
    <property type="entry name" value="UDP-N-ACETYLGLUCOSAMINE--N-ACETYLMURAMYL-(PENTAPEPTIDE) PYROPHOSPHORYL-UNDECAPRENOL N-ACETYLGLUCOSAMINE TRANSFERASE 1"/>
    <property type="match status" value="1"/>
</dbReference>
<feature type="domain" description="Glycosyl transferase family 28 C-terminal" evidence="1">
    <location>
        <begin position="191"/>
        <end position="316"/>
    </location>
</feature>
<dbReference type="AlphaFoldDB" id="A0A3A4R5S7"/>
<evidence type="ECO:0000313" key="3">
    <source>
        <dbReference type="Proteomes" id="UP000266426"/>
    </source>
</evidence>
<evidence type="ECO:0000259" key="1">
    <source>
        <dbReference type="Pfam" id="PF04101"/>
    </source>
</evidence>
<dbReference type="EMBL" id="QZJZ01000010">
    <property type="protein sequence ID" value="RJP61680.1"/>
    <property type="molecule type" value="Genomic_DNA"/>
</dbReference>
<evidence type="ECO:0000313" key="2">
    <source>
        <dbReference type="EMBL" id="RJP61680.1"/>
    </source>
</evidence>
<sequence length="353" mass="39977">MNNRIFEKPILYCVHGSHDIGLGHIMRARSLCTVLRRNTIQPLVLTSSPDYVVSEIASWGVQVENVPDGDIYQKALSYRDRYNARIVVQDVRDTDEATVRALADEDFYLIHFDDLGSGRDYADVLIDANLSEKQISSISGQIRMFGKQYMVMDPVFSEIHDRDKSVAPVVRNLVISLGGSDPRNLTPWIVELLGSHLQKFQIKVVVGSGVKDAERVKQLCSKFHYEYIYDTDSMGELLYEADIAIISGGVTLYEAVASGTPSLVLPQVEHQYDIGREFERLGFCFCPFSYNEKDAWKFLQAFSRVIKNKELREAMSLRGKEIIDAKGVFRIANLIGDIVRNQCGETDYVTLRQ</sequence>
<organism evidence="2 3">
    <name type="scientific">Candidatus Auribacter fodinae</name>
    <dbReference type="NCBI Taxonomy" id="2093366"/>
    <lineage>
        <taxon>Bacteria</taxon>
        <taxon>Pseudomonadati</taxon>
        <taxon>Candidatus Auribacterota</taxon>
        <taxon>Candidatus Auribacteria</taxon>
        <taxon>Candidatus Auribacterales</taxon>
        <taxon>Candidatus Auribacteraceae</taxon>
        <taxon>Candidatus Auribacter</taxon>
    </lineage>
</organism>
<dbReference type="SUPFAM" id="SSF53756">
    <property type="entry name" value="UDP-Glycosyltransferase/glycogen phosphorylase"/>
    <property type="match status" value="1"/>
</dbReference>
<proteinExistence type="predicted"/>
<comment type="caution">
    <text evidence="2">The sequence shown here is derived from an EMBL/GenBank/DDBJ whole genome shotgun (WGS) entry which is preliminary data.</text>
</comment>
<dbReference type="Gene3D" id="3.40.50.11190">
    <property type="match status" value="1"/>
</dbReference>
<dbReference type="InterPro" id="IPR007235">
    <property type="entry name" value="Glyco_trans_28_C"/>
</dbReference>
<dbReference type="GO" id="GO:0016758">
    <property type="term" value="F:hexosyltransferase activity"/>
    <property type="evidence" value="ECO:0007669"/>
    <property type="project" value="InterPro"/>
</dbReference>
<dbReference type="Proteomes" id="UP000266426">
    <property type="component" value="Unassembled WGS sequence"/>
</dbReference>
<name>A0A3A4R5S7_9BACT</name>
<dbReference type="PANTHER" id="PTHR21015:SF22">
    <property type="entry name" value="GLYCOSYLTRANSFERASE"/>
    <property type="match status" value="1"/>
</dbReference>
<dbReference type="Pfam" id="PF04101">
    <property type="entry name" value="Glyco_tran_28_C"/>
    <property type="match status" value="1"/>
</dbReference>
<gene>
    <name evidence="2" type="ORF">C4541_01385</name>
</gene>
<accession>A0A3A4R5S7</accession>
<reference evidence="2 3" key="1">
    <citation type="journal article" date="2017" name="ISME J.">
        <title>Energy and carbon metabolisms in a deep terrestrial subsurface fluid microbial community.</title>
        <authorList>
            <person name="Momper L."/>
            <person name="Jungbluth S.P."/>
            <person name="Lee M.D."/>
            <person name="Amend J.P."/>
        </authorList>
    </citation>
    <scope>NUCLEOTIDE SEQUENCE [LARGE SCALE GENOMIC DNA]</scope>
    <source>
        <strain evidence="2">SURF_26</strain>
    </source>
</reference>
<protein>
    <recommendedName>
        <fullName evidence="1">Glycosyl transferase family 28 C-terminal domain-containing protein</fullName>
    </recommendedName>
</protein>